<dbReference type="EMBL" id="JAGRRH010000016">
    <property type="protein sequence ID" value="KAG7355110.1"/>
    <property type="molecule type" value="Genomic_DNA"/>
</dbReference>
<feature type="domain" description="DUF6824" evidence="2">
    <location>
        <begin position="771"/>
        <end position="826"/>
    </location>
</feature>
<evidence type="ECO:0000259" key="2">
    <source>
        <dbReference type="Pfam" id="PF20710"/>
    </source>
</evidence>
<dbReference type="Proteomes" id="UP000693970">
    <property type="component" value="Unassembled WGS sequence"/>
</dbReference>
<dbReference type="Pfam" id="PF20710">
    <property type="entry name" value="DUF6824"/>
    <property type="match status" value="1"/>
</dbReference>
<evidence type="ECO:0000256" key="1">
    <source>
        <dbReference type="SAM" id="MobiDB-lite"/>
    </source>
</evidence>
<name>A0A9K3L5B7_9STRA</name>
<reference evidence="3" key="1">
    <citation type="journal article" date="2021" name="Sci. Rep.">
        <title>Diploid genomic architecture of Nitzschia inconspicua, an elite biomass production diatom.</title>
        <authorList>
            <person name="Oliver A."/>
            <person name="Podell S."/>
            <person name="Pinowska A."/>
            <person name="Traller J.C."/>
            <person name="Smith S.R."/>
            <person name="McClure R."/>
            <person name="Beliaev A."/>
            <person name="Bohutskyi P."/>
            <person name="Hill E.A."/>
            <person name="Rabines A."/>
            <person name="Zheng H."/>
            <person name="Allen L.Z."/>
            <person name="Kuo A."/>
            <person name="Grigoriev I.V."/>
            <person name="Allen A.E."/>
            <person name="Hazlebeck D."/>
            <person name="Allen E.E."/>
        </authorList>
    </citation>
    <scope>NUCLEOTIDE SEQUENCE</scope>
    <source>
        <strain evidence="3">Hildebrandi</strain>
    </source>
</reference>
<feature type="region of interest" description="Disordered" evidence="1">
    <location>
        <begin position="612"/>
        <end position="631"/>
    </location>
</feature>
<gene>
    <name evidence="3" type="ORF">IV203_004466</name>
</gene>
<protein>
    <recommendedName>
        <fullName evidence="2">DUF6824 domain-containing protein</fullName>
    </recommendedName>
</protein>
<feature type="region of interest" description="Disordered" evidence="1">
    <location>
        <begin position="936"/>
        <end position="959"/>
    </location>
</feature>
<dbReference type="InterPro" id="IPR049227">
    <property type="entry name" value="DUF6824"/>
</dbReference>
<organism evidence="3 4">
    <name type="scientific">Nitzschia inconspicua</name>
    <dbReference type="NCBI Taxonomy" id="303405"/>
    <lineage>
        <taxon>Eukaryota</taxon>
        <taxon>Sar</taxon>
        <taxon>Stramenopiles</taxon>
        <taxon>Ochrophyta</taxon>
        <taxon>Bacillariophyta</taxon>
        <taxon>Bacillariophyceae</taxon>
        <taxon>Bacillariophycidae</taxon>
        <taxon>Bacillariales</taxon>
        <taxon>Bacillariaceae</taxon>
        <taxon>Nitzschia</taxon>
    </lineage>
</organism>
<dbReference type="AlphaFoldDB" id="A0A9K3L5B7"/>
<feature type="compositionally biased region" description="Basic and acidic residues" evidence="1">
    <location>
        <begin position="563"/>
        <end position="572"/>
    </location>
</feature>
<proteinExistence type="predicted"/>
<accession>A0A9K3L5B7</accession>
<reference evidence="3" key="2">
    <citation type="submission" date="2021-04" db="EMBL/GenBank/DDBJ databases">
        <authorList>
            <person name="Podell S."/>
        </authorList>
    </citation>
    <scope>NUCLEOTIDE SEQUENCE</scope>
    <source>
        <strain evidence="3">Hildebrandi</strain>
    </source>
</reference>
<sequence length="1006" mass="113478">MNGRQLPISSTHDSETITDIQYISKQGLLDFISSRDHHKSDAASMHTAYNNLPPTVRNVVDCSVAFRFRPKRRLASSDSHSSKYSNDVQFYVRLLEQANSNLVNKLPSLMAIKCRFCSESADSAERSHIPGCVSLFDMTLESVRVDDFKSALRARLRHLLNDCPHTKRELSTVQLRAKFGQPYYGDRPGLDSFAQCWVQHAVKIYVENANNVNEEEGEEMEESTTFQLQQQQLMQQQHPQPQQPIGRCTIVTPPSYQSQLPDQEIEQVRTVIDVQYLSPGIAGDDGDTSLNRTLEESFRSLPPPLQLLFTKTSICKFYERQANQPTDKEKYSETAFNILNPMEQRRPDMAKEFLYSICLFCTCCHGNFQLVRMDDIEWGSLLLVSSIETQVRHTIRCPASKRFLGDNLSSVITYHFGRKTNERTDTFARLCLTSLQTEFFSGKSIPNRSQFNPSPLGFATVEATSTYHMERMKKKEQEEQEEKLKKLKQLEAWQKLKQMQVKKNALSNSPKPAANPKLAIASKATSPKLAATPVRKSVPRPSPLNPSPLGCATIEATGTYQMERMKKKEQKEKSRKPKQLAASQKVKQMQVKKNAISNSPKRAVNPKLGIASKATSPKLATTPSAKTKRKLPLQRTQLPIEYRDLYRMALDDLEWTLVSPYESDDDSFATAGGLHHDRTNMTRSLPLPSPECDEDIWVPLQPDFLSQCPQGVPYIVESPAADESLVKSHKRPRLEQQPCESLTLGAVEALGRQFKPYDVVFPTNGCTVVMGQVINNLVGNRHFMRLVSQNRSKYVSLGTPQERTKLAQDLVQKIRHHYKGVFYEATTSKSYGSPIIKFCEKDRMSRDQAIVWTKYRFEKGFQDVLHPSLLSSSFVLPSSISGSRTKTCLKKDHAVVVKRSKLVQVEHAPMIGLLHGHVCWNTRTLNIPERMKLSDVLRSDSATSDPGRDEPMENKSNNMNIDHGVMEVDASSSPIGVHGIDDHTMNLGANDLDNHGKTSVNTTAAQ</sequence>
<comment type="caution">
    <text evidence="3">The sequence shown here is derived from an EMBL/GenBank/DDBJ whole genome shotgun (WGS) entry which is preliminary data.</text>
</comment>
<feature type="region of interest" description="Disordered" evidence="1">
    <location>
        <begin position="521"/>
        <end position="603"/>
    </location>
</feature>
<evidence type="ECO:0000313" key="4">
    <source>
        <dbReference type="Proteomes" id="UP000693970"/>
    </source>
</evidence>
<evidence type="ECO:0000313" key="3">
    <source>
        <dbReference type="EMBL" id="KAG7355110.1"/>
    </source>
</evidence>
<keyword evidence="4" id="KW-1185">Reference proteome</keyword>
<dbReference type="OrthoDB" id="56932at2759"/>
<feature type="compositionally biased region" description="Polar residues" evidence="1">
    <location>
        <begin position="613"/>
        <end position="625"/>
    </location>
</feature>